<evidence type="ECO:0000256" key="1">
    <source>
        <dbReference type="ARBA" id="ARBA00004123"/>
    </source>
</evidence>
<feature type="domain" description="C2H2-type" evidence="11">
    <location>
        <begin position="566"/>
        <end position="593"/>
    </location>
</feature>
<feature type="domain" description="C2H2-type" evidence="11">
    <location>
        <begin position="650"/>
        <end position="677"/>
    </location>
</feature>
<dbReference type="InterPro" id="IPR016608">
    <property type="entry name" value="PRDM1"/>
</dbReference>
<dbReference type="SMART" id="SM00317">
    <property type="entry name" value="SET"/>
    <property type="match status" value="1"/>
</dbReference>
<accession>A0ABD6EB37</accession>
<dbReference type="GO" id="GO:0008270">
    <property type="term" value="F:zinc ion binding"/>
    <property type="evidence" value="ECO:0007669"/>
    <property type="project" value="UniProtKB-KW"/>
</dbReference>
<proteinExistence type="predicted"/>
<dbReference type="Pfam" id="PF21549">
    <property type="entry name" value="PRDM2_PR"/>
    <property type="match status" value="1"/>
</dbReference>
<evidence type="ECO:0000256" key="9">
    <source>
        <dbReference type="PROSITE-ProRule" id="PRU00042"/>
    </source>
</evidence>
<keyword evidence="14" id="KW-1185">Reference proteome</keyword>
<evidence type="ECO:0000313" key="14">
    <source>
        <dbReference type="Proteomes" id="UP001608902"/>
    </source>
</evidence>
<name>A0ABD6EB37_9BILA</name>
<feature type="region of interest" description="Disordered" evidence="10">
    <location>
        <begin position="1"/>
        <end position="74"/>
    </location>
</feature>
<feature type="compositionally biased region" description="Low complexity" evidence="10">
    <location>
        <begin position="39"/>
        <end position="56"/>
    </location>
</feature>
<feature type="region of interest" description="Disordered" evidence="10">
    <location>
        <begin position="307"/>
        <end position="398"/>
    </location>
</feature>
<dbReference type="InterPro" id="IPR050331">
    <property type="entry name" value="Zinc_finger"/>
</dbReference>
<keyword evidence="4 9" id="KW-0863">Zinc-finger</keyword>
<dbReference type="FunFam" id="3.30.160.60:FF:000833">
    <property type="entry name" value="PR domain zinc finger protein"/>
    <property type="match status" value="1"/>
</dbReference>
<dbReference type="PIRSF" id="PIRSF013212">
    <property type="entry name" value="PRDM1"/>
    <property type="match status" value="1"/>
</dbReference>
<feature type="compositionally biased region" description="Low complexity" evidence="10">
    <location>
        <begin position="342"/>
        <end position="375"/>
    </location>
</feature>
<dbReference type="FunFam" id="3.30.160.60:FF:001498">
    <property type="entry name" value="Zinc finger protein 404"/>
    <property type="match status" value="1"/>
</dbReference>
<dbReference type="FunFam" id="3.30.160.60:FF:000436">
    <property type="entry name" value="PR domain zinc finger protein 4"/>
    <property type="match status" value="1"/>
</dbReference>
<reference evidence="13 14" key="1">
    <citation type="submission" date="2024-08" db="EMBL/GenBank/DDBJ databases">
        <title>Gnathostoma spinigerum genome.</title>
        <authorList>
            <person name="Gonzalez-Bertolin B."/>
            <person name="Monzon S."/>
            <person name="Zaballos A."/>
            <person name="Jimenez P."/>
            <person name="Dekumyoy P."/>
            <person name="Varona S."/>
            <person name="Cuesta I."/>
            <person name="Sumanam S."/>
            <person name="Adisakwattana P."/>
            <person name="Gasser R.B."/>
            <person name="Hernandez-Gonzalez A."/>
            <person name="Young N.D."/>
            <person name="Perteguer M.J."/>
        </authorList>
    </citation>
    <scope>NUCLEOTIDE SEQUENCE [LARGE SCALE GENOMIC DNA]</scope>
    <source>
        <strain evidence="13">AL3</strain>
        <tissue evidence="13">Liver</tissue>
    </source>
</reference>
<keyword evidence="3" id="KW-0677">Repeat</keyword>
<dbReference type="FunFam" id="3.30.160.60:FF:000748">
    <property type="entry name" value="PR domain zinc finger protein"/>
    <property type="match status" value="1"/>
</dbReference>
<comment type="subcellular location">
    <subcellularLocation>
        <location evidence="1">Nucleus</location>
    </subcellularLocation>
</comment>
<keyword evidence="2" id="KW-0479">Metal-binding</keyword>
<feature type="domain" description="C2H2-type" evidence="11">
    <location>
        <begin position="622"/>
        <end position="649"/>
    </location>
</feature>
<evidence type="ECO:0000259" key="11">
    <source>
        <dbReference type="PROSITE" id="PS50157"/>
    </source>
</evidence>
<dbReference type="Proteomes" id="UP001608902">
    <property type="component" value="Unassembled WGS sequence"/>
</dbReference>
<dbReference type="GO" id="GO:0000122">
    <property type="term" value="P:negative regulation of transcription by RNA polymerase II"/>
    <property type="evidence" value="ECO:0007669"/>
    <property type="project" value="UniProtKB-ARBA"/>
</dbReference>
<dbReference type="SUPFAM" id="SSF57667">
    <property type="entry name" value="beta-beta-alpha zinc fingers"/>
    <property type="match status" value="3"/>
</dbReference>
<evidence type="ECO:0008006" key="15">
    <source>
        <dbReference type="Google" id="ProtNLM"/>
    </source>
</evidence>
<dbReference type="EMBL" id="JBGFUD010001868">
    <property type="protein sequence ID" value="MFH4976855.1"/>
    <property type="molecule type" value="Genomic_DNA"/>
</dbReference>
<feature type="domain" description="C2H2-type" evidence="11">
    <location>
        <begin position="594"/>
        <end position="621"/>
    </location>
</feature>
<dbReference type="GO" id="GO:0005634">
    <property type="term" value="C:nucleus"/>
    <property type="evidence" value="ECO:0007669"/>
    <property type="project" value="UniProtKB-SubCell"/>
</dbReference>
<comment type="caution">
    <text evidence="13">The sequence shown here is derived from an EMBL/GenBank/DDBJ whole genome shotgun (WGS) entry which is preliminary data.</text>
</comment>
<dbReference type="PROSITE" id="PS50280">
    <property type="entry name" value="SET"/>
    <property type="match status" value="1"/>
</dbReference>
<feature type="compositionally biased region" description="Polar residues" evidence="10">
    <location>
        <begin position="307"/>
        <end position="317"/>
    </location>
</feature>
<dbReference type="PANTHER" id="PTHR16515:SF59">
    <property type="entry name" value="PR DOMAIN ZINC FINGER PROTEIN 1"/>
    <property type="match status" value="1"/>
</dbReference>
<dbReference type="InterPro" id="IPR001214">
    <property type="entry name" value="SET_dom"/>
</dbReference>
<evidence type="ECO:0000256" key="2">
    <source>
        <dbReference type="ARBA" id="ARBA00022723"/>
    </source>
</evidence>
<dbReference type="PROSITE" id="PS50157">
    <property type="entry name" value="ZINC_FINGER_C2H2_2"/>
    <property type="match status" value="4"/>
</dbReference>
<evidence type="ECO:0000256" key="7">
    <source>
        <dbReference type="ARBA" id="ARBA00023163"/>
    </source>
</evidence>
<protein>
    <recommendedName>
        <fullName evidence="15">PR domain zinc finger protein 1</fullName>
    </recommendedName>
</protein>
<gene>
    <name evidence="13" type="ORF">AB6A40_003564</name>
</gene>
<dbReference type="InterPro" id="IPR013087">
    <property type="entry name" value="Znf_C2H2_type"/>
</dbReference>
<dbReference type="SMART" id="SM00355">
    <property type="entry name" value="ZnF_C2H2"/>
    <property type="match status" value="5"/>
</dbReference>
<keyword evidence="6" id="KW-0805">Transcription regulation</keyword>
<dbReference type="InterPro" id="IPR036236">
    <property type="entry name" value="Znf_C2H2_sf"/>
</dbReference>
<evidence type="ECO:0000256" key="3">
    <source>
        <dbReference type="ARBA" id="ARBA00022737"/>
    </source>
</evidence>
<dbReference type="PANTHER" id="PTHR16515">
    <property type="entry name" value="PR DOMAIN ZINC FINGER PROTEIN"/>
    <property type="match status" value="1"/>
</dbReference>
<evidence type="ECO:0000256" key="10">
    <source>
        <dbReference type="SAM" id="MobiDB-lite"/>
    </source>
</evidence>
<evidence type="ECO:0000256" key="5">
    <source>
        <dbReference type="ARBA" id="ARBA00022833"/>
    </source>
</evidence>
<evidence type="ECO:0000256" key="8">
    <source>
        <dbReference type="ARBA" id="ARBA00023242"/>
    </source>
</evidence>
<dbReference type="Pfam" id="PF00096">
    <property type="entry name" value="zf-C2H2"/>
    <property type="match status" value="3"/>
</dbReference>
<feature type="domain" description="SET" evidence="12">
    <location>
        <begin position="122"/>
        <end position="266"/>
    </location>
</feature>
<dbReference type="FunFam" id="3.30.160.60:FF:000211">
    <property type="entry name" value="PR domain zinc finger protein 1"/>
    <property type="match status" value="1"/>
</dbReference>
<feature type="region of interest" description="Disordered" evidence="10">
    <location>
        <begin position="453"/>
        <end position="479"/>
    </location>
</feature>
<dbReference type="SUPFAM" id="SSF82199">
    <property type="entry name" value="SET domain"/>
    <property type="match status" value="1"/>
</dbReference>
<dbReference type="Gene3D" id="3.30.160.60">
    <property type="entry name" value="Classic Zinc Finger"/>
    <property type="match status" value="5"/>
</dbReference>
<evidence type="ECO:0000313" key="13">
    <source>
        <dbReference type="EMBL" id="MFH4976855.1"/>
    </source>
</evidence>
<dbReference type="PROSITE" id="PS00028">
    <property type="entry name" value="ZINC_FINGER_C2H2_1"/>
    <property type="match status" value="4"/>
</dbReference>
<evidence type="ECO:0000256" key="4">
    <source>
        <dbReference type="ARBA" id="ARBA00022771"/>
    </source>
</evidence>
<feature type="compositionally biased region" description="Basic residues" evidence="10">
    <location>
        <begin position="10"/>
        <end position="27"/>
    </location>
</feature>
<organism evidence="13 14">
    <name type="scientific">Gnathostoma spinigerum</name>
    <dbReference type="NCBI Taxonomy" id="75299"/>
    <lineage>
        <taxon>Eukaryota</taxon>
        <taxon>Metazoa</taxon>
        <taxon>Ecdysozoa</taxon>
        <taxon>Nematoda</taxon>
        <taxon>Chromadorea</taxon>
        <taxon>Rhabditida</taxon>
        <taxon>Spirurina</taxon>
        <taxon>Gnathostomatomorpha</taxon>
        <taxon>Gnathostomatoidea</taxon>
        <taxon>Gnathostomatidae</taxon>
        <taxon>Gnathostoma</taxon>
    </lineage>
</organism>
<sequence>MGEDLEHSSTHYRRTSSAHERHAHHHSAPLPTAEGTSISAMGTGNNSSTSSSADASPVNDGTPPRTYDSSLRISQTTMHSSSEWDWTSMSEHNFAELCVFHVPDKPIEHQDPNNRATSSLPLNLTIRSSHGSPKTLGVWSMDFIPRGVRFGPLVGELCKLDVTEATVCPAEASGAGTLPNHAQTTESHALNLARNNQMWKVFSSSGSILLKMINVKNDKKSNWMKFVNPSTSKDAQNLVACQVDNEIYFYSVKPIKPNSQLLYWYSRDYAQRINCPASCEYWVNATVSVASSCRGVLPNAQLNSVQTTKTKENTSTPEAIDFSLKKPLAIGTDTTQKRSAETSSPLTSSSSSDLTPLLSDDGGSSTNSASIISSPTSPPTADEPVTRPNVIQNPVHRPVATRLPHTSIAQVPSSLPSLQQSPINPYNTLLHEFWRRSSALGVTAGGIWVPPQPSHGAAVTPQSGRPESPGRPPICSPAPAFAATASPPFATTFGNSLYPSATPTKSSFFAAQPQTMLPLSIQPPPIASCPYSLQATPGNVVSSQRGSQQYPSQMYTHTQVNGKTRHECKECNKTFGQLSNLKVHLRTHTGERPFKCTVCLKEFTQLAHLQKHHLVHTGEKPHQCEVCEKRFSSTSNLKTHLRLHNGQKPYPCDLCSAKFTQFVHLKLHKRLHTNERPYTCSCCGKKYISPSGLRTHWKSTSCRPIGLQLQVMKMDGEEVNVLKDEQCVSSTTPVSLSR</sequence>
<keyword evidence="5" id="KW-0862">Zinc</keyword>
<evidence type="ECO:0000259" key="12">
    <source>
        <dbReference type="PROSITE" id="PS50280"/>
    </source>
</evidence>
<dbReference type="AlphaFoldDB" id="A0ABD6EB37"/>
<keyword evidence="7" id="KW-0804">Transcription</keyword>
<dbReference type="InterPro" id="IPR046341">
    <property type="entry name" value="SET_dom_sf"/>
</dbReference>
<evidence type="ECO:0000256" key="6">
    <source>
        <dbReference type="ARBA" id="ARBA00023015"/>
    </source>
</evidence>
<dbReference type="Gene3D" id="2.170.270.10">
    <property type="entry name" value="SET domain"/>
    <property type="match status" value="1"/>
</dbReference>
<keyword evidence="8" id="KW-0539">Nucleus</keyword>